<sequence length="290" mass="32533">MSAYRADANPFDDPGSNPFSQSNNSAFSLDDVGGGNSAPSGGIANMSAYVADHDRRARDLEAKQRELEERERNLSAREAEVEQYKANWPPFMPLIVHDIKFVPTEHQRNARLMYFYWLELAATLVFNLLGCLFLWISGAMGGFSSFISSIFYLVFILLLSFVLWYYPVYNGWRRINKRGAAILFYCYFIFGGIHIIYCLYMAIGAPYTGSSGLVNTIRLLIGEHNVSGIIGIVFGIIACVGWIVQLLGGLVLYKLVWAFKNSNAEINWANAKTEFTGLKTIFKLFKGSST</sequence>
<evidence type="ECO:0000256" key="2">
    <source>
        <dbReference type="ARBA" id="ARBA00022692"/>
    </source>
</evidence>
<evidence type="ECO:0000256" key="5">
    <source>
        <dbReference type="SAM" id="Coils"/>
    </source>
</evidence>
<dbReference type="Proteomes" id="UP000279236">
    <property type="component" value="Unassembled WGS sequence"/>
</dbReference>
<organism evidence="8 9">
    <name type="scientific">Apiotrichum porosum</name>
    <dbReference type="NCBI Taxonomy" id="105984"/>
    <lineage>
        <taxon>Eukaryota</taxon>
        <taxon>Fungi</taxon>
        <taxon>Dikarya</taxon>
        <taxon>Basidiomycota</taxon>
        <taxon>Agaricomycotina</taxon>
        <taxon>Tremellomycetes</taxon>
        <taxon>Trichosporonales</taxon>
        <taxon>Trichosporonaceae</taxon>
        <taxon>Apiotrichum</taxon>
    </lineage>
</organism>
<feature type="region of interest" description="Disordered" evidence="6">
    <location>
        <begin position="1"/>
        <end position="40"/>
    </location>
</feature>
<evidence type="ECO:0000313" key="8">
    <source>
        <dbReference type="EMBL" id="RSH77258.1"/>
    </source>
</evidence>
<name>A0A427XEI7_9TREE</name>
<dbReference type="InterPro" id="IPR007273">
    <property type="entry name" value="SCAMP"/>
</dbReference>
<feature type="transmembrane region" description="Helical" evidence="7">
    <location>
        <begin position="229"/>
        <end position="253"/>
    </location>
</feature>
<gene>
    <name evidence="8" type="ORF">EHS24_003566</name>
</gene>
<dbReference type="Pfam" id="PF04144">
    <property type="entry name" value="SCAMP"/>
    <property type="match status" value="1"/>
</dbReference>
<feature type="transmembrane region" description="Helical" evidence="7">
    <location>
        <begin position="180"/>
        <end position="203"/>
    </location>
</feature>
<dbReference type="EMBL" id="RSCE01000017">
    <property type="protein sequence ID" value="RSH77258.1"/>
    <property type="molecule type" value="Genomic_DNA"/>
</dbReference>
<evidence type="ECO:0000256" key="6">
    <source>
        <dbReference type="SAM" id="MobiDB-lite"/>
    </source>
</evidence>
<evidence type="ECO:0000256" key="4">
    <source>
        <dbReference type="ARBA" id="ARBA00023136"/>
    </source>
</evidence>
<comment type="caution">
    <text evidence="8">The sequence shown here is derived from an EMBL/GenBank/DDBJ whole genome shotgun (WGS) entry which is preliminary data.</text>
</comment>
<keyword evidence="9" id="KW-1185">Reference proteome</keyword>
<dbReference type="OrthoDB" id="242866at2759"/>
<dbReference type="SUPFAM" id="SSF103473">
    <property type="entry name" value="MFS general substrate transporter"/>
    <property type="match status" value="1"/>
</dbReference>
<dbReference type="PANTHER" id="PTHR10687">
    <property type="entry name" value="SECRETORY CARRIER-ASSOCIATED MEMBRANE PROTEIN SCAMP"/>
    <property type="match status" value="1"/>
</dbReference>
<keyword evidence="3 7" id="KW-1133">Transmembrane helix</keyword>
<dbReference type="GeneID" id="39588109"/>
<feature type="coiled-coil region" evidence="5">
    <location>
        <begin position="50"/>
        <end position="87"/>
    </location>
</feature>
<keyword evidence="5" id="KW-0175">Coiled coil</keyword>
<reference evidence="8 9" key="1">
    <citation type="submission" date="2018-11" db="EMBL/GenBank/DDBJ databases">
        <title>Genome sequence of Apiotrichum porosum DSM 27194.</title>
        <authorList>
            <person name="Aliyu H."/>
            <person name="Gorte O."/>
            <person name="Ochsenreither K."/>
        </authorList>
    </citation>
    <scope>NUCLEOTIDE SEQUENCE [LARGE SCALE GENOMIC DNA]</scope>
    <source>
        <strain evidence="8 9">DSM 27194</strain>
    </source>
</reference>
<evidence type="ECO:0008006" key="10">
    <source>
        <dbReference type="Google" id="ProtNLM"/>
    </source>
</evidence>
<keyword evidence="4 7" id="KW-0472">Membrane</keyword>
<evidence type="ECO:0000256" key="1">
    <source>
        <dbReference type="ARBA" id="ARBA00004141"/>
    </source>
</evidence>
<evidence type="ECO:0000256" key="7">
    <source>
        <dbReference type="SAM" id="Phobius"/>
    </source>
</evidence>
<dbReference type="RefSeq" id="XP_028472405.1">
    <property type="nucleotide sequence ID" value="XM_028619231.1"/>
</dbReference>
<comment type="subcellular location">
    <subcellularLocation>
        <location evidence="1">Membrane</location>
        <topology evidence="1">Multi-pass membrane protein</topology>
    </subcellularLocation>
</comment>
<dbReference type="GO" id="GO:0055038">
    <property type="term" value="C:recycling endosome membrane"/>
    <property type="evidence" value="ECO:0007669"/>
    <property type="project" value="TreeGrafter"/>
</dbReference>
<dbReference type="AlphaFoldDB" id="A0A427XEI7"/>
<protein>
    <recommendedName>
        <fullName evidence="10">Secretory carrier membrane protein</fullName>
    </recommendedName>
</protein>
<dbReference type="GO" id="GO:0032588">
    <property type="term" value="C:trans-Golgi network membrane"/>
    <property type="evidence" value="ECO:0007669"/>
    <property type="project" value="TreeGrafter"/>
</dbReference>
<feature type="transmembrane region" description="Helical" evidence="7">
    <location>
        <begin position="114"/>
        <end position="136"/>
    </location>
</feature>
<proteinExistence type="predicted"/>
<feature type="compositionally biased region" description="Polar residues" evidence="6">
    <location>
        <begin position="17"/>
        <end position="27"/>
    </location>
</feature>
<dbReference type="GO" id="GO:0015031">
    <property type="term" value="P:protein transport"/>
    <property type="evidence" value="ECO:0007669"/>
    <property type="project" value="InterPro"/>
</dbReference>
<evidence type="ECO:0000256" key="3">
    <source>
        <dbReference type="ARBA" id="ARBA00022989"/>
    </source>
</evidence>
<dbReference type="InterPro" id="IPR036259">
    <property type="entry name" value="MFS_trans_sf"/>
</dbReference>
<dbReference type="PANTHER" id="PTHR10687:SF90">
    <property type="entry name" value="SECRETORY CARRIER MEMBRANE PROTEIN"/>
    <property type="match status" value="1"/>
</dbReference>
<keyword evidence="2 7" id="KW-0812">Transmembrane</keyword>
<evidence type="ECO:0000313" key="9">
    <source>
        <dbReference type="Proteomes" id="UP000279236"/>
    </source>
</evidence>
<feature type="transmembrane region" description="Helical" evidence="7">
    <location>
        <begin position="142"/>
        <end position="168"/>
    </location>
</feature>
<accession>A0A427XEI7</accession>